<dbReference type="Proteomes" id="UP000830395">
    <property type="component" value="Chromosome 22"/>
</dbReference>
<evidence type="ECO:0000313" key="2">
    <source>
        <dbReference type="Proteomes" id="UP000830395"/>
    </source>
</evidence>
<name>A0ACC5ZCZ7_9TELE</name>
<keyword evidence="2" id="KW-1185">Reference proteome</keyword>
<protein>
    <submittedName>
        <fullName evidence="1">Uncharacterized protein</fullName>
    </submittedName>
</protein>
<reference evidence="1" key="1">
    <citation type="submission" date="2020-02" db="EMBL/GenBank/DDBJ databases">
        <title>Genome sequencing of the panga catfish, Pangasius djambal.</title>
        <authorList>
            <person name="Wen M."/>
            <person name="Zahm M."/>
            <person name="Roques C."/>
            <person name="Cabau C."/>
            <person name="Klopp C."/>
            <person name="Donnadieu C."/>
            <person name="Jouanno E."/>
            <person name="Avarre J.-C."/>
            <person name="Campet M."/>
            <person name="Ha T."/>
            <person name="Dugue R."/>
            <person name="Lampietro C."/>
            <person name="Louis A."/>
            <person name="Herpin A."/>
            <person name="Echchiki A."/>
            <person name="Berthelot C."/>
            <person name="Parey E."/>
            <person name="Roest-Crollius H."/>
            <person name="Braasch I."/>
            <person name="Postlethwait J.H."/>
            <person name="Bobe J."/>
            <person name="Montfort J."/>
            <person name="Bouchez O."/>
            <person name="Begum T."/>
            <person name="Schartl M."/>
            <person name="Gustiano R."/>
            <person name="Guiguen Y."/>
        </authorList>
    </citation>
    <scope>NUCLEOTIDE SEQUENCE</scope>
    <source>
        <strain evidence="1">Pdj_M5554</strain>
    </source>
</reference>
<comment type="caution">
    <text evidence="1">The sequence shown here is derived from an EMBL/GenBank/DDBJ whole genome shotgun (WGS) entry which is preliminary data.</text>
</comment>
<dbReference type="EMBL" id="CM040996">
    <property type="protein sequence ID" value="MCJ8745505.1"/>
    <property type="molecule type" value="Genomic_DNA"/>
</dbReference>
<organism evidence="1 2">
    <name type="scientific">Pangasius djambal</name>
    <dbReference type="NCBI Taxonomy" id="1691987"/>
    <lineage>
        <taxon>Eukaryota</taxon>
        <taxon>Metazoa</taxon>
        <taxon>Chordata</taxon>
        <taxon>Craniata</taxon>
        <taxon>Vertebrata</taxon>
        <taxon>Euteleostomi</taxon>
        <taxon>Actinopterygii</taxon>
        <taxon>Neopterygii</taxon>
        <taxon>Teleostei</taxon>
        <taxon>Ostariophysi</taxon>
        <taxon>Siluriformes</taxon>
        <taxon>Pangasiidae</taxon>
        <taxon>Pangasius</taxon>
    </lineage>
</organism>
<evidence type="ECO:0000313" key="1">
    <source>
        <dbReference type="EMBL" id="MCJ8745505.1"/>
    </source>
</evidence>
<sequence>MAFLKLPGALVPAMRLRFSRKFTLFLFLSALLTLCGFCFLDDPLLLKRFFLTKSASATATESSAMGHRVEKPNTPAGMTPERENATEESSGARGNGSDYSTFQKCLLKPALGSDRGQPESNQTAQRRVTVREDPSGTILYVLEFLDALARDPDEKRVGVVQSGGDKGVDRFLSIM</sequence>
<accession>A0ACC5ZCZ7</accession>
<gene>
    <name evidence="1" type="ORF">PDJAM_G00130960</name>
</gene>
<proteinExistence type="predicted"/>